<dbReference type="eggNOG" id="COG2814">
    <property type="taxonomic scope" value="Bacteria"/>
</dbReference>
<accession>W0F021</accession>
<dbReference type="KEGG" id="nso:NIASO_05595"/>
<evidence type="ECO:0000256" key="6">
    <source>
        <dbReference type="ARBA" id="ARBA00023136"/>
    </source>
</evidence>
<feature type="transmembrane region" description="Helical" evidence="7">
    <location>
        <begin position="51"/>
        <end position="68"/>
    </location>
</feature>
<dbReference type="PROSITE" id="PS50850">
    <property type="entry name" value="MFS"/>
    <property type="match status" value="1"/>
</dbReference>
<dbReference type="OrthoDB" id="9783013at2"/>
<evidence type="ECO:0000313" key="10">
    <source>
        <dbReference type="Proteomes" id="UP000003586"/>
    </source>
</evidence>
<reference evidence="9 10" key="1">
    <citation type="submission" date="2013-12" db="EMBL/GenBank/DDBJ databases">
        <authorList>
            <consortium name="DOE Joint Genome Institute"/>
            <person name="Eisen J."/>
            <person name="Huntemann M."/>
            <person name="Han J."/>
            <person name="Chen A."/>
            <person name="Kyrpides N."/>
            <person name="Mavromatis K."/>
            <person name="Markowitz V."/>
            <person name="Palaniappan K."/>
            <person name="Ivanova N."/>
            <person name="Schaumberg A."/>
            <person name="Pati A."/>
            <person name="Liolios K."/>
            <person name="Nordberg H.P."/>
            <person name="Cantor M.N."/>
            <person name="Hua S.X."/>
            <person name="Woyke T."/>
        </authorList>
    </citation>
    <scope>NUCLEOTIDE SEQUENCE [LARGE SCALE GENOMIC DNA]</scope>
    <source>
        <strain evidence="10">DSM 19437</strain>
    </source>
</reference>
<sequence length="416" mass="46281">MKPGIKIQLSFMMFLEFFIWGAWFVTLGTFLGKNLQATGGESAKVFATQSWGAIIAPFIVGLIADRFFNAERILGILHLIGAALMYFMFRSENISSFYPYVFTYMALFMPTLALVNSVSFRQMSNPEKEFSFIRVWGTIGWIVAGLLISYVFHWDSKESSDQGALRNTFAMASVVSLVLGIFSFALPKTPPVQIAKEDRSITKLLGLDALKLLKDKNFLVFFIASILICIPLAFYYQNANLFLSEINLANPTGKMTIGQMSEVLFMLCLPIFFKRFGFKNTILLGMLAWALRYALFAYGNPGELAFMLILGIALHGLCYDFFFVCGQIYTDAKAGEKYKSAAQGLITLATYGVGMLIGFEVAGMISDHYKIAENAHDWKMVWLIPAGIAAAVMLLFALSFNDKTKAEAPKETGAVI</sequence>
<dbReference type="InterPro" id="IPR036259">
    <property type="entry name" value="MFS_trans_sf"/>
</dbReference>
<comment type="subcellular location">
    <subcellularLocation>
        <location evidence="1">Cell membrane</location>
        <topology evidence="1">Multi-pass membrane protein</topology>
    </subcellularLocation>
</comment>
<protein>
    <submittedName>
        <fullName evidence="9">Major facilitator transporter</fullName>
    </submittedName>
</protein>
<dbReference type="InterPro" id="IPR020846">
    <property type="entry name" value="MFS_dom"/>
</dbReference>
<keyword evidence="4 7" id="KW-0812">Transmembrane</keyword>
<feature type="transmembrane region" description="Helical" evidence="7">
    <location>
        <begin position="218"/>
        <end position="236"/>
    </location>
</feature>
<dbReference type="RefSeq" id="WP_008582919.1">
    <property type="nucleotide sequence ID" value="NZ_CP007035.1"/>
</dbReference>
<feature type="transmembrane region" description="Helical" evidence="7">
    <location>
        <begin position="73"/>
        <end position="89"/>
    </location>
</feature>
<dbReference type="GO" id="GO:0015213">
    <property type="term" value="F:uridine transmembrane transporter activity"/>
    <property type="evidence" value="ECO:0007669"/>
    <property type="project" value="TreeGrafter"/>
</dbReference>
<evidence type="ECO:0000256" key="7">
    <source>
        <dbReference type="SAM" id="Phobius"/>
    </source>
</evidence>
<dbReference type="HOGENOM" id="CLU_013133_1_2_10"/>
<proteinExistence type="predicted"/>
<dbReference type="Proteomes" id="UP000003586">
    <property type="component" value="Chromosome"/>
</dbReference>
<evidence type="ECO:0000256" key="1">
    <source>
        <dbReference type="ARBA" id="ARBA00004651"/>
    </source>
</evidence>
<evidence type="ECO:0000256" key="3">
    <source>
        <dbReference type="ARBA" id="ARBA00022475"/>
    </source>
</evidence>
<dbReference type="Gene3D" id="1.20.1250.20">
    <property type="entry name" value="MFS general substrate transporter like domains"/>
    <property type="match status" value="2"/>
</dbReference>
<feature type="transmembrane region" description="Helical" evidence="7">
    <location>
        <begin position="132"/>
        <end position="152"/>
    </location>
</feature>
<evidence type="ECO:0000313" key="9">
    <source>
        <dbReference type="EMBL" id="AHF14799.1"/>
    </source>
</evidence>
<dbReference type="GO" id="GO:0005886">
    <property type="term" value="C:plasma membrane"/>
    <property type="evidence" value="ECO:0007669"/>
    <property type="project" value="UniProtKB-SubCell"/>
</dbReference>
<evidence type="ECO:0000256" key="5">
    <source>
        <dbReference type="ARBA" id="ARBA00022989"/>
    </source>
</evidence>
<dbReference type="GO" id="GO:0015212">
    <property type="term" value="F:cytidine transmembrane transporter activity"/>
    <property type="evidence" value="ECO:0007669"/>
    <property type="project" value="TreeGrafter"/>
</dbReference>
<dbReference type="PANTHER" id="PTHR23522">
    <property type="entry name" value="BLL5896 PROTEIN"/>
    <property type="match status" value="1"/>
</dbReference>
<feature type="transmembrane region" description="Helical" evidence="7">
    <location>
        <begin position="256"/>
        <end position="273"/>
    </location>
</feature>
<feature type="transmembrane region" description="Helical" evidence="7">
    <location>
        <begin position="164"/>
        <end position="186"/>
    </location>
</feature>
<feature type="transmembrane region" description="Helical" evidence="7">
    <location>
        <begin position="380"/>
        <end position="400"/>
    </location>
</feature>
<evidence type="ECO:0000256" key="4">
    <source>
        <dbReference type="ARBA" id="ARBA00022692"/>
    </source>
</evidence>
<dbReference type="STRING" id="929713.NIASO_05595"/>
<gene>
    <name evidence="9" type="ORF">NIASO_05595</name>
</gene>
<dbReference type="PANTHER" id="PTHR23522:SF4">
    <property type="entry name" value="NUCLEOSIDE PERMEASE NUPG-RELATED"/>
    <property type="match status" value="1"/>
</dbReference>
<keyword evidence="6 7" id="KW-0472">Membrane</keyword>
<keyword evidence="3" id="KW-1003">Cell membrane</keyword>
<dbReference type="EMBL" id="CP007035">
    <property type="protein sequence ID" value="AHF14799.1"/>
    <property type="molecule type" value="Genomic_DNA"/>
</dbReference>
<feature type="domain" description="Major facilitator superfamily (MFS) profile" evidence="8">
    <location>
        <begin position="209"/>
        <end position="416"/>
    </location>
</feature>
<feature type="transmembrane region" description="Helical" evidence="7">
    <location>
        <begin position="101"/>
        <end position="120"/>
    </location>
</feature>
<evidence type="ECO:0000259" key="8">
    <source>
        <dbReference type="PROSITE" id="PS50850"/>
    </source>
</evidence>
<evidence type="ECO:0000256" key="2">
    <source>
        <dbReference type="ARBA" id="ARBA00022448"/>
    </source>
</evidence>
<feature type="transmembrane region" description="Helical" evidence="7">
    <location>
        <begin position="280"/>
        <end position="298"/>
    </location>
</feature>
<keyword evidence="2" id="KW-0813">Transport</keyword>
<dbReference type="InterPro" id="IPR004740">
    <property type="entry name" value="Nuc_H_symport"/>
</dbReference>
<name>W0F021_9BACT</name>
<dbReference type="SUPFAM" id="SSF103473">
    <property type="entry name" value="MFS general substrate transporter"/>
    <property type="match status" value="1"/>
</dbReference>
<dbReference type="Pfam" id="PF03825">
    <property type="entry name" value="Nuc_H_symport"/>
    <property type="match status" value="1"/>
</dbReference>
<keyword evidence="5 7" id="KW-1133">Transmembrane helix</keyword>
<keyword evidence="10" id="KW-1185">Reference proteome</keyword>
<organism evidence="9 10">
    <name type="scientific">Niabella soli DSM 19437</name>
    <dbReference type="NCBI Taxonomy" id="929713"/>
    <lineage>
        <taxon>Bacteria</taxon>
        <taxon>Pseudomonadati</taxon>
        <taxon>Bacteroidota</taxon>
        <taxon>Chitinophagia</taxon>
        <taxon>Chitinophagales</taxon>
        <taxon>Chitinophagaceae</taxon>
        <taxon>Niabella</taxon>
    </lineage>
</organism>
<dbReference type="CDD" id="cd06177">
    <property type="entry name" value="MFS_NHS"/>
    <property type="match status" value="1"/>
</dbReference>
<feature type="transmembrane region" description="Helical" evidence="7">
    <location>
        <begin position="12"/>
        <end position="31"/>
    </location>
</feature>
<feature type="transmembrane region" description="Helical" evidence="7">
    <location>
        <begin position="345"/>
        <end position="365"/>
    </location>
</feature>
<feature type="transmembrane region" description="Helical" evidence="7">
    <location>
        <begin position="304"/>
        <end position="324"/>
    </location>
</feature>
<dbReference type="AlphaFoldDB" id="W0F021"/>